<evidence type="ECO:0000313" key="4">
    <source>
        <dbReference type="Proteomes" id="UP000318864"/>
    </source>
</evidence>
<name>A0A4S3TNS7_9EURY</name>
<comment type="caution">
    <text evidence="3">The sequence shown here is derived from an EMBL/GenBank/DDBJ whole genome shotgun (WGS) entry which is preliminary data.</text>
</comment>
<dbReference type="InterPro" id="IPR009936">
    <property type="entry name" value="DUF1468"/>
</dbReference>
<evidence type="ECO:0000313" key="3">
    <source>
        <dbReference type="EMBL" id="THE65969.1"/>
    </source>
</evidence>
<feature type="transmembrane region" description="Helical" evidence="1">
    <location>
        <begin position="45"/>
        <end position="63"/>
    </location>
</feature>
<feature type="domain" description="DUF1468" evidence="2">
    <location>
        <begin position="21"/>
        <end position="180"/>
    </location>
</feature>
<keyword evidence="1" id="KW-0812">Transmembrane</keyword>
<feature type="transmembrane region" description="Helical" evidence="1">
    <location>
        <begin position="154"/>
        <end position="174"/>
    </location>
</feature>
<feature type="transmembrane region" description="Helical" evidence="1">
    <location>
        <begin position="16"/>
        <end position="33"/>
    </location>
</feature>
<dbReference type="EMBL" id="RBZW01000013">
    <property type="protein sequence ID" value="THE65969.1"/>
    <property type="molecule type" value="Genomic_DNA"/>
</dbReference>
<keyword evidence="4" id="KW-1185">Reference proteome</keyword>
<dbReference type="AlphaFoldDB" id="A0A4S3TNS7"/>
<accession>A0A4S3TNS7</accession>
<keyword evidence="1" id="KW-0472">Membrane</keyword>
<proteinExistence type="predicted"/>
<feature type="transmembrane region" description="Helical" evidence="1">
    <location>
        <begin position="123"/>
        <end position="148"/>
    </location>
</feature>
<organism evidence="3 4">
    <name type="scientific">Salinadaptatus halalkaliphilus</name>
    <dbReference type="NCBI Taxonomy" id="2419781"/>
    <lineage>
        <taxon>Archaea</taxon>
        <taxon>Methanobacteriati</taxon>
        <taxon>Methanobacteriota</taxon>
        <taxon>Stenosarchaea group</taxon>
        <taxon>Halobacteria</taxon>
        <taxon>Halobacteriales</taxon>
        <taxon>Natrialbaceae</taxon>
        <taxon>Salinadaptatus</taxon>
    </lineage>
</organism>
<dbReference type="Proteomes" id="UP000318864">
    <property type="component" value="Unassembled WGS sequence"/>
</dbReference>
<protein>
    <recommendedName>
        <fullName evidence="2">DUF1468 domain-containing protein</fullName>
    </recommendedName>
</protein>
<sequence length="193" mass="21374">MGFQSTYRKVVARIDLEYILLFIMLVASGYMIWETFNFGISSAATFPRLTAGFVLIGTLLLVFRSYLPDPLYSFVAESADLINVDDDELVGDEEPADDADDGDEDDSISTVGRPIHDSLFTSIIAVGYGILGYAIGILWASPIFVFVYGLWFKLSWKVILVLVVVSILIGLGFYEALGLRIDRGNIFFTEGIL</sequence>
<gene>
    <name evidence="3" type="ORF">D8Y22_04655</name>
</gene>
<evidence type="ECO:0000259" key="2">
    <source>
        <dbReference type="Pfam" id="PF07331"/>
    </source>
</evidence>
<dbReference type="Pfam" id="PF07331">
    <property type="entry name" value="TctB"/>
    <property type="match status" value="1"/>
</dbReference>
<reference evidence="3 4" key="1">
    <citation type="submission" date="2018-10" db="EMBL/GenBank/DDBJ databases">
        <title>Natronolimnobius sp. XQ-INN 246 isolated from Inner Mongolia Autonomous Region of China.</title>
        <authorList>
            <person name="Xue Q."/>
        </authorList>
    </citation>
    <scope>NUCLEOTIDE SEQUENCE [LARGE SCALE GENOMIC DNA]</scope>
    <source>
        <strain evidence="3 4">XQ-INN 246</strain>
    </source>
</reference>
<keyword evidence="1" id="KW-1133">Transmembrane helix</keyword>
<evidence type="ECO:0000256" key="1">
    <source>
        <dbReference type="SAM" id="Phobius"/>
    </source>
</evidence>